<evidence type="ECO:0000313" key="1">
    <source>
        <dbReference type="EMBL" id="CAE6933039.1"/>
    </source>
</evidence>
<gene>
    <name evidence="1" type="ORF">R70211_05226</name>
</gene>
<dbReference type="InterPro" id="IPR047677">
    <property type="entry name" value="GDCCVxC"/>
</dbReference>
<name>A0A9N8QZL9_9BURK</name>
<sequence>MMISVVLDSTITCPTCGHKKDETMPTDACVWCYECEHCKAAFRPKPGDCCVYCSYGTNKCPPMQQSGRCCER</sequence>
<dbReference type="AlphaFoldDB" id="A0A9N8QZL9"/>
<dbReference type="Proteomes" id="UP000675121">
    <property type="component" value="Unassembled WGS sequence"/>
</dbReference>
<dbReference type="EMBL" id="CAJNAS010000016">
    <property type="protein sequence ID" value="CAE6933039.1"/>
    <property type="molecule type" value="Genomic_DNA"/>
</dbReference>
<accession>A0A9N8QZL9</accession>
<comment type="caution">
    <text evidence="1">The sequence shown here is derived from an EMBL/GenBank/DDBJ whole genome shotgun (WGS) entry which is preliminary data.</text>
</comment>
<proteinExistence type="predicted"/>
<protein>
    <submittedName>
        <fullName evidence="1">Uncharacterized protein</fullName>
    </submittedName>
</protein>
<evidence type="ECO:0000313" key="2">
    <source>
        <dbReference type="Proteomes" id="UP000675121"/>
    </source>
</evidence>
<keyword evidence="2" id="KW-1185">Reference proteome</keyword>
<organism evidence="1 2">
    <name type="scientific">Paraburkholderia domus</name>
    <dbReference type="NCBI Taxonomy" id="2793075"/>
    <lineage>
        <taxon>Bacteria</taxon>
        <taxon>Pseudomonadati</taxon>
        <taxon>Pseudomonadota</taxon>
        <taxon>Betaproteobacteria</taxon>
        <taxon>Burkholderiales</taxon>
        <taxon>Burkholderiaceae</taxon>
        <taxon>Paraburkholderia</taxon>
    </lineage>
</organism>
<reference evidence="1" key="1">
    <citation type="submission" date="2021-02" db="EMBL/GenBank/DDBJ databases">
        <authorList>
            <person name="Vanwijnsberghe S."/>
        </authorList>
    </citation>
    <scope>NUCLEOTIDE SEQUENCE</scope>
    <source>
        <strain evidence="1">R-70211</strain>
    </source>
</reference>
<dbReference type="NCBIfam" id="NF041374">
    <property type="entry name" value="GDCCVxC"/>
    <property type="match status" value="1"/>
</dbReference>